<comment type="cofactor">
    <cofactor evidence="2">
        <name>[4Fe-4S] cluster</name>
        <dbReference type="ChEBI" id="CHEBI:49883"/>
    </cofactor>
</comment>
<dbReference type="InterPro" id="IPR006657">
    <property type="entry name" value="MoPterin_dinucl-bd_dom"/>
</dbReference>
<dbReference type="PROSITE" id="PS00932">
    <property type="entry name" value="MOLYBDOPTERIN_PROK_3"/>
    <property type="match status" value="1"/>
</dbReference>
<dbReference type="GO" id="GO:0043546">
    <property type="term" value="F:molybdopterin cofactor binding"/>
    <property type="evidence" value="ECO:0007669"/>
    <property type="project" value="InterPro"/>
</dbReference>
<comment type="catalytic activity">
    <reaction evidence="17">
        <text>nitrate + a quinol = a quinone + nitrite + H2O</text>
        <dbReference type="Rhea" id="RHEA:56144"/>
        <dbReference type="ChEBI" id="CHEBI:15377"/>
        <dbReference type="ChEBI" id="CHEBI:16301"/>
        <dbReference type="ChEBI" id="CHEBI:17632"/>
        <dbReference type="ChEBI" id="CHEBI:24646"/>
        <dbReference type="ChEBI" id="CHEBI:132124"/>
        <dbReference type="EC" id="1.7.5.1"/>
    </reaction>
</comment>
<dbReference type="OrthoDB" id="9759518at2"/>
<dbReference type="Pfam" id="PF01568">
    <property type="entry name" value="Molydop_binding"/>
    <property type="match status" value="1"/>
</dbReference>
<dbReference type="InterPro" id="IPR006655">
    <property type="entry name" value="Mopterin_OxRdtase_prok_CS"/>
</dbReference>
<dbReference type="RefSeq" id="WP_109038634.1">
    <property type="nucleotide sequence ID" value="NZ_CP029211.1"/>
</dbReference>
<dbReference type="EC" id="1.7.5.1" evidence="5"/>
<dbReference type="Pfam" id="PF14710">
    <property type="entry name" value="Nitr_red_alph_N"/>
    <property type="match status" value="1"/>
</dbReference>
<gene>
    <name evidence="19" type="ORF">DEH84_18240</name>
</gene>
<evidence type="ECO:0000256" key="5">
    <source>
        <dbReference type="ARBA" id="ARBA00012500"/>
    </source>
</evidence>
<sequence length="1270" mass="142367">MSHFLDRLTFFSQAKEGFADGHGVTTGEDRTWEDAYRHRWQHDKIVRSTHGVNCTGSCSWKVYVKGGIVTWETQQTDYPRTRPDLPNHEPRGCARGASYSWYLYSANRVKHPMVRGELLKQWRAARTVAKTPVDAWATLMANEETRRSWQKQRGLGGFVRTTWDEVNEIIASANVYTIKQHGPDRIIGFSPIPAMSMVSYAAGSRYLSLIGGVCMSFYDWYCDLPPASPQIWGEQTDVPESADWYNSNYIIAWGSNVPQTRTPDAHFFTEVRYKGAKTVAVTPDYSEVAKLADIWMHPKQGTDAAVAMAMGHTILREFYVEKRSAYFDDYARRYTDLPMLVMLKEQDTPAGKALVPHRYLRASDMNSAAAQSNNPEWKTLAYDGEGRVVVPQGSIGFRWGAEGRADQGQWNLEAKEATEGREVKLKLSVLEDEHHAETQKADIQAVAFPYFGGIDSPGFPSNKQGDVLLRNVPMQRITVQEGGQPRDVWVATVYDLQLASYGVFRGLTDRNDQLVDNGAQSLDDNVPYTPAWQEQITGTPRDQVLTVARQFADNADKTKGKSMVIIGAAMNHWYHCDMNYRGIINMLMMCGCIGQSGGGWAHYVGQEKLRPQTGWTALAFALDWSRPPRQQNSTSFFYAHTDQWRYEKLGVEEVLSPLADKSQFGGSMIDYNVRAERMGWLPSAPQLQTNPLQVVKDAAAAGLDPKDHVVSGLKNGSLKLSCHDPDHPANWPRNMFVWRSNILGSSGKGHEYFLKHLLGTTHGVQGKDLGADEAKPTEVVWHDQAPEGKLDLLVTLDFRMSTTCLYSDIVLPTATWYEKNDLNTSDMHPFIHPLSTAVDPAWEARSDWDIYKGFAKKFSEVCVGHLGVEKEVVMTPLMHDTPAEMAQPFGVQDWKRGEIDLLPGKTAPQITVVERDYPNTYKRFTSLGPLMNKLGNGGKGIGWNTQDEVHQLGELNGIVREEGVSKGMPKIETDIDAAEVVMMLAPETNGHVAVKAWDALSKQTGREHAHLALHREDEKIRFRDIQAQPRKIISSPTWSGLESEKVSYNAGYTNVHELIPWRTLTGRQQFYQDHPWMQAFGEGFVSYRPPVDLKTLDDIGGRKPNGNKEIALNFITPHQKWGIHSTYSDNLLMLTLNRGGPVIWLSEDDAKKAGIVDNDWVELFNTNGAIAARAVVSQRVNPGMVMMYHAQEKIINTPGSEITGTRGGIHNSVTRVVLKPTHMIGGYAQLSYGFNYYGTIGTNRDEFVLVRKMNKVDWLDGEATAAPTHA</sequence>
<dbReference type="Gene3D" id="3.40.50.12440">
    <property type="match status" value="1"/>
</dbReference>
<comment type="cofactor">
    <cofactor evidence="1">
        <name>Mo-bis(molybdopterin guanine dinucleotide)</name>
        <dbReference type="ChEBI" id="CHEBI:60539"/>
    </cofactor>
</comment>
<evidence type="ECO:0000256" key="17">
    <source>
        <dbReference type="ARBA" id="ARBA00048294"/>
    </source>
</evidence>
<evidence type="ECO:0000259" key="18">
    <source>
        <dbReference type="PROSITE" id="PS51669"/>
    </source>
</evidence>
<dbReference type="InterPro" id="IPR028189">
    <property type="entry name" value="Nitr_red_alph_N"/>
</dbReference>
<dbReference type="InterPro" id="IPR037943">
    <property type="entry name" value="MopB_CT_Nitrate-R-NarG-like"/>
</dbReference>
<keyword evidence="6" id="KW-0813">Transport</keyword>
<dbReference type="GO" id="GO:0042128">
    <property type="term" value="P:nitrate assimilation"/>
    <property type="evidence" value="ECO:0007669"/>
    <property type="project" value="UniProtKB-KW"/>
</dbReference>
<dbReference type="CDD" id="cd02750">
    <property type="entry name" value="MopB_Nitrate-R-NarG-like"/>
    <property type="match status" value="1"/>
</dbReference>
<accession>A0A2U8FYN6</accession>
<keyword evidence="15" id="KW-0534">Nitrate assimilation</keyword>
<geneLocation type="plasmid" evidence="20">
    <name>ptb101</name>
</geneLocation>
<dbReference type="Pfam" id="PF00384">
    <property type="entry name" value="Molybdopterin"/>
    <property type="match status" value="1"/>
</dbReference>
<evidence type="ECO:0000256" key="2">
    <source>
        <dbReference type="ARBA" id="ARBA00001966"/>
    </source>
</evidence>
<keyword evidence="14" id="KW-0411">Iron-sulfur</keyword>
<dbReference type="PANTHER" id="PTHR43105:SF2">
    <property type="entry name" value="RESPIRATORY NITRATE REDUCTASE 2 ALPHA CHAIN"/>
    <property type="match status" value="1"/>
</dbReference>
<dbReference type="InterPro" id="IPR006963">
    <property type="entry name" value="Mopterin_OxRdtase_4Fe-4S_dom"/>
</dbReference>
<dbReference type="InterPro" id="IPR044906">
    <property type="entry name" value="Nitr_red_alph_N_sf"/>
</dbReference>
<keyword evidence="12" id="KW-0560">Oxidoreductase</keyword>
<evidence type="ECO:0000256" key="13">
    <source>
        <dbReference type="ARBA" id="ARBA00023004"/>
    </source>
</evidence>
<dbReference type="KEGG" id="aon:DEH84_18240"/>
<dbReference type="Proteomes" id="UP000244892">
    <property type="component" value="Plasmid pTB101"/>
</dbReference>
<evidence type="ECO:0000256" key="15">
    <source>
        <dbReference type="ARBA" id="ARBA00023063"/>
    </source>
</evidence>
<dbReference type="GO" id="GO:0009325">
    <property type="term" value="C:nitrate reductase complex"/>
    <property type="evidence" value="ECO:0007669"/>
    <property type="project" value="InterPro"/>
</dbReference>
<keyword evidence="11" id="KW-0249">Electron transport</keyword>
<evidence type="ECO:0000256" key="7">
    <source>
        <dbReference type="ARBA" id="ARBA00022475"/>
    </source>
</evidence>
<keyword evidence="13" id="KW-0408">Iron</keyword>
<dbReference type="GO" id="GO:0160182">
    <property type="term" value="F:nitrate reductase (quinone) activity"/>
    <property type="evidence" value="ECO:0007669"/>
    <property type="project" value="UniProtKB-EC"/>
</dbReference>
<dbReference type="GO" id="GO:0045333">
    <property type="term" value="P:cellular respiration"/>
    <property type="evidence" value="ECO:0007669"/>
    <property type="project" value="UniProtKB-ARBA"/>
</dbReference>
<dbReference type="PROSITE" id="PS51669">
    <property type="entry name" value="4FE4S_MOW_BIS_MGD"/>
    <property type="match status" value="1"/>
</dbReference>
<dbReference type="SMART" id="SM00926">
    <property type="entry name" value="Molybdop_Fe4S4"/>
    <property type="match status" value="1"/>
</dbReference>
<dbReference type="Gene3D" id="4.10.1200.10">
    <property type="entry name" value="nitrate reductase tail"/>
    <property type="match status" value="1"/>
</dbReference>
<dbReference type="PROSITE" id="PS00490">
    <property type="entry name" value="MOLYBDOPTERIN_PROK_2"/>
    <property type="match status" value="1"/>
</dbReference>
<evidence type="ECO:0000256" key="12">
    <source>
        <dbReference type="ARBA" id="ARBA00023002"/>
    </source>
</evidence>
<dbReference type="PANTHER" id="PTHR43105">
    <property type="entry name" value="RESPIRATORY NITRATE REDUCTASE"/>
    <property type="match status" value="1"/>
</dbReference>
<evidence type="ECO:0000256" key="6">
    <source>
        <dbReference type="ARBA" id="ARBA00022448"/>
    </source>
</evidence>
<dbReference type="InterPro" id="IPR009010">
    <property type="entry name" value="Asp_de-COase-like_dom_sf"/>
</dbReference>
<reference evidence="19 20" key="1">
    <citation type="submission" date="2018-05" db="EMBL/GenBank/DDBJ databases">
        <title>complete genome sequence of Aquabacterium olei NBRC 110486.</title>
        <authorList>
            <person name="Tang B."/>
            <person name="Chang J."/>
            <person name="Zhang L."/>
            <person name="Yang H."/>
        </authorList>
    </citation>
    <scope>NUCLEOTIDE SEQUENCE [LARGE SCALE GENOMIC DNA]</scope>
    <source>
        <strain evidence="19 20">NBRC 110486</strain>
        <plasmid evidence="20">Plasmid ptb101</plasmid>
    </source>
</reference>
<dbReference type="FunFam" id="3.40.50.12440:FF:000001">
    <property type="entry name" value="Nitrate reductase subunit alpha"/>
    <property type="match status" value="1"/>
</dbReference>
<dbReference type="EMBL" id="CP029211">
    <property type="protein sequence ID" value="AWI55524.1"/>
    <property type="molecule type" value="Genomic_DNA"/>
</dbReference>
<dbReference type="InterPro" id="IPR006468">
    <property type="entry name" value="NarG"/>
</dbReference>
<protein>
    <recommendedName>
        <fullName evidence="5">nitrate reductase (quinone)</fullName>
        <ecNumber evidence="5">1.7.5.1</ecNumber>
    </recommendedName>
</protein>
<keyword evidence="16" id="KW-0472">Membrane</keyword>
<evidence type="ECO:0000256" key="10">
    <source>
        <dbReference type="ARBA" id="ARBA00022723"/>
    </source>
</evidence>
<evidence type="ECO:0000256" key="1">
    <source>
        <dbReference type="ARBA" id="ARBA00001942"/>
    </source>
</evidence>
<dbReference type="SUPFAM" id="SSF53706">
    <property type="entry name" value="Formate dehydrogenase/DMSO reductase, domains 1-3"/>
    <property type="match status" value="1"/>
</dbReference>
<evidence type="ECO:0000313" key="19">
    <source>
        <dbReference type="EMBL" id="AWI55524.1"/>
    </source>
</evidence>
<feature type="domain" description="4Fe-4S Mo/W bis-MGD-type" evidence="18">
    <location>
        <begin position="43"/>
        <end position="107"/>
    </location>
</feature>
<dbReference type="GO" id="GO:0051539">
    <property type="term" value="F:4 iron, 4 sulfur cluster binding"/>
    <property type="evidence" value="ECO:0007669"/>
    <property type="project" value="UniProtKB-KW"/>
</dbReference>
<evidence type="ECO:0000256" key="3">
    <source>
        <dbReference type="ARBA" id="ARBA00004202"/>
    </source>
</evidence>
<keyword evidence="20" id="KW-1185">Reference proteome</keyword>
<dbReference type="GO" id="GO:0005886">
    <property type="term" value="C:plasma membrane"/>
    <property type="evidence" value="ECO:0007669"/>
    <property type="project" value="UniProtKB-SubCell"/>
</dbReference>
<evidence type="ECO:0000256" key="14">
    <source>
        <dbReference type="ARBA" id="ARBA00023014"/>
    </source>
</evidence>
<evidence type="ECO:0000256" key="16">
    <source>
        <dbReference type="ARBA" id="ARBA00023136"/>
    </source>
</evidence>
<name>A0A2U8FYN6_9BURK</name>
<keyword evidence="10" id="KW-0479">Metal-binding</keyword>
<comment type="subcellular location">
    <subcellularLocation>
        <location evidence="3">Cell membrane</location>
        <topology evidence="3">Peripheral membrane protein</topology>
    </subcellularLocation>
</comment>
<dbReference type="CDD" id="cd02776">
    <property type="entry name" value="MopB_CT_Nitrate-R-NarG-like"/>
    <property type="match status" value="1"/>
</dbReference>
<evidence type="ECO:0000256" key="8">
    <source>
        <dbReference type="ARBA" id="ARBA00022485"/>
    </source>
</evidence>
<evidence type="ECO:0000256" key="9">
    <source>
        <dbReference type="ARBA" id="ARBA00022505"/>
    </source>
</evidence>
<keyword evidence="9" id="KW-0500">Molybdenum</keyword>
<dbReference type="NCBIfam" id="TIGR01580">
    <property type="entry name" value="narG"/>
    <property type="match status" value="1"/>
</dbReference>
<organism evidence="19 20">
    <name type="scientific">Aquabacterium olei</name>
    <dbReference type="NCBI Taxonomy" id="1296669"/>
    <lineage>
        <taxon>Bacteria</taxon>
        <taxon>Pseudomonadati</taxon>
        <taxon>Pseudomonadota</taxon>
        <taxon>Betaproteobacteria</taxon>
        <taxon>Burkholderiales</taxon>
        <taxon>Aquabacterium</taxon>
    </lineage>
</organism>
<evidence type="ECO:0000256" key="4">
    <source>
        <dbReference type="ARBA" id="ARBA00010312"/>
    </source>
</evidence>
<dbReference type="InterPro" id="IPR050123">
    <property type="entry name" value="Prok_molybdopt-oxidoreductase"/>
</dbReference>
<dbReference type="AlphaFoldDB" id="A0A2U8FYN6"/>
<keyword evidence="8" id="KW-0004">4Fe-4S</keyword>
<keyword evidence="19" id="KW-0614">Plasmid</keyword>
<evidence type="ECO:0000313" key="20">
    <source>
        <dbReference type="Proteomes" id="UP000244892"/>
    </source>
</evidence>
<comment type="similarity">
    <text evidence="4">Belongs to the prokaryotic molybdopterin-containing oxidoreductase family.</text>
</comment>
<dbReference type="InterPro" id="IPR006656">
    <property type="entry name" value="Mopterin_OxRdtase"/>
</dbReference>
<keyword evidence="7" id="KW-1003">Cell membrane</keyword>
<dbReference type="SUPFAM" id="SSF50692">
    <property type="entry name" value="ADC-like"/>
    <property type="match status" value="1"/>
</dbReference>
<evidence type="ECO:0000256" key="11">
    <source>
        <dbReference type="ARBA" id="ARBA00022982"/>
    </source>
</evidence>
<dbReference type="GO" id="GO:0046872">
    <property type="term" value="F:metal ion binding"/>
    <property type="evidence" value="ECO:0007669"/>
    <property type="project" value="UniProtKB-KW"/>
</dbReference>
<proteinExistence type="inferred from homology"/>